<feature type="transmembrane region" description="Helical" evidence="9">
    <location>
        <begin position="287"/>
        <end position="306"/>
    </location>
</feature>
<keyword evidence="2 9" id="KW-1003">Cell membrane</keyword>
<dbReference type="NCBIfam" id="TIGR00077">
    <property type="entry name" value="lspA"/>
    <property type="match status" value="1"/>
</dbReference>
<accession>A0ABW2I8W8</accession>
<feature type="transmembrane region" description="Helical" evidence="9">
    <location>
        <begin position="326"/>
        <end position="346"/>
    </location>
</feature>
<gene>
    <name evidence="9 11" type="primary">lspA</name>
    <name evidence="11" type="ORF">ACFQPC_05190</name>
</gene>
<sequence>MNWKFVLYEWYGFNVTLFQAVNTGTPASLAPLVSFFSFFGSYWTAPLLLAGLWWWSKEVTDPGRADAVWQRLIGFIIAFLLGLLAATVLKLVFDFPRPPVVLGELVRVIGEREQNYSLPSGHATYSALVLGVLWPLVGRRGHIGLVLYAVLVGWSRIAAGMHFPADVVTGWCLGLGSVVLAGQLISLTTPAWQVIRHKLFLVWYAVAVCAFIADQLTKLIIVRTYAYGEQVEVTPFFNFVHVLNPGAAFSFLANADGWQRYFFILLGLAVSAWLMRMLKQGLPRLEALGYSLILGGALGNVADRLLRGQVVDFLDFHWQNTHWPAFNFADVAIMSGAALLIISTLIQGKATNVSATERHTHLKP</sequence>
<comment type="similarity">
    <text evidence="1 9">Belongs to the peptidase A8 family.</text>
</comment>
<dbReference type="Pfam" id="PF01252">
    <property type="entry name" value="Peptidase_A8"/>
    <property type="match status" value="1"/>
</dbReference>
<comment type="catalytic activity">
    <reaction evidence="9">
        <text>Release of signal peptides from bacterial membrane prolipoproteins. Hydrolyzes -Xaa-Yaa-Zaa-|-(S,diacylglyceryl)Cys-, in which Xaa is hydrophobic (preferably Leu), and Yaa (Ala or Ser) and Zaa (Gly or Ala) have small, neutral side chains.</text>
        <dbReference type="EC" id="3.4.23.36"/>
    </reaction>
</comment>
<dbReference type="HAMAP" id="MF_00161">
    <property type="entry name" value="LspA"/>
    <property type="match status" value="1"/>
</dbReference>
<evidence type="ECO:0000256" key="1">
    <source>
        <dbReference type="ARBA" id="ARBA00006139"/>
    </source>
</evidence>
<dbReference type="PANTHER" id="PTHR33695">
    <property type="entry name" value="LIPOPROTEIN SIGNAL PEPTIDASE"/>
    <property type="match status" value="1"/>
</dbReference>
<comment type="pathway">
    <text evidence="9">Protein modification; lipoprotein biosynthesis (signal peptide cleavage).</text>
</comment>
<dbReference type="GO" id="GO:0004190">
    <property type="term" value="F:aspartic-type endopeptidase activity"/>
    <property type="evidence" value="ECO:0007669"/>
    <property type="project" value="UniProtKB-EC"/>
</dbReference>
<evidence type="ECO:0000256" key="3">
    <source>
        <dbReference type="ARBA" id="ARBA00022670"/>
    </source>
</evidence>
<dbReference type="PRINTS" id="PR00781">
    <property type="entry name" value="LIPOSIGPTASE"/>
</dbReference>
<keyword evidence="3 9" id="KW-0645">Protease</keyword>
<feature type="transmembrane region" description="Helical" evidence="9">
    <location>
        <begin position="122"/>
        <end position="138"/>
    </location>
</feature>
<keyword evidence="5 9" id="KW-0064">Aspartyl protease</keyword>
<reference evidence="12" key="1">
    <citation type="journal article" date="2019" name="Int. J. Syst. Evol. Microbiol.">
        <title>The Global Catalogue of Microorganisms (GCM) 10K type strain sequencing project: providing services to taxonomists for standard genome sequencing and annotation.</title>
        <authorList>
            <consortium name="The Broad Institute Genomics Platform"/>
            <consortium name="The Broad Institute Genome Sequencing Center for Infectious Disease"/>
            <person name="Wu L."/>
            <person name="Ma J."/>
        </authorList>
    </citation>
    <scope>NUCLEOTIDE SEQUENCE [LARGE SCALE GENOMIC DNA]</scope>
    <source>
        <strain evidence="12">KACC 12508</strain>
    </source>
</reference>
<feature type="transmembrane region" description="Helical" evidence="9">
    <location>
        <begin position="258"/>
        <end position="275"/>
    </location>
</feature>
<dbReference type="InterPro" id="IPR036938">
    <property type="entry name" value="PAP2/HPO_sf"/>
</dbReference>
<dbReference type="InterPro" id="IPR000326">
    <property type="entry name" value="PAP2/HPO"/>
</dbReference>
<dbReference type="CDD" id="cd01610">
    <property type="entry name" value="PAP2_like"/>
    <property type="match status" value="1"/>
</dbReference>
<feature type="active site" evidence="9">
    <location>
        <position position="330"/>
    </location>
</feature>
<evidence type="ECO:0000256" key="2">
    <source>
        <dbReference type="ARBA" id="ARBA00022475"/>
    </source>
</evidence>
<keyword evidence="12" id="KW-1185">Reference proteome</keyword>
<comment type="subcellular location">
    <subcellularLocation>
        <location evidence="9">Cell membrane</location>
        <topology evidence="9">Multi-pass membrane protein</topology>
    </subcellularLocation>
</comment>
<feature type="transmembrane region" description="Helical" evidence="9">
    <location>
        <begin position="199"/>
        <end position="221"/>
    </location>
</feature>
<dbReference type="Pfam" id="PF01569">
    <property type="entry name" value="PAP2"/>
    <property type="match status" value="1"/>
</dbReference>
<feature type="active site" evidence="9">
    <location>
        <position position="312"/>
    </location>
</feature>
<feature type="transmembrane region" description="Helical" evidence="9">
    <location>
        <begin position="145"/>
        <end position="162"/>
    </location>
</feature>
<protein>
    <recommendedName>
        <fullName evidence="9">Lipoprotein signal peptidase</fullName>
        <ecNumber evidence="9">3.4.23.36</ecNumber>
    </recommendedName>
    <alternativeName>
        <fullName evidence="9">Prolipoprotein signal peptidase</fullName>
    </alternativeName>
    <alternativeName>
        <fullName evidence="9">Signal peptidase II</fullName>
        <shortName evidence="9">SPase II</shortName>
    </alternativeName>
</protein>
<evidence type="ECO:0000256" key="7">
    <source>
        <dbReference type="ARBA" id="ARBA00022989"/>
    </source>
</evidence>
<evidence type="ECO:0000256" key="4">
    <source>
        <dbReference type="ARBA" id="ARBA00022692"/>
    </source>
</evidence>
<feature type="transmembrane region" description="Helical" evidence="9">
    <location>
        <begin position="168"/>
        <end position="187"/>
    </location>
</feature>
<comment type="function">
    <text evidence="9">This protein specifically catalyzes the removal of signal peptides from prolipoproteins.</text>
</comment>
<dbReference type="SMART" id="SM00014">
    <property type="entry name" value="acidPPc"/>
    <property type="match status" value="1"/>
</dbReference>
<dbReference type="PANTHER" id="PTHR33695:SF1">
    <property type="entry name" value="LIPOPROTEIN SIGNAL PEPTIDASE"/>
    <property type="match status" value="1"/>
</dbReference>
<dbReference type="EMBL" id="JBHTBU010000001">
    <property type="protein sequence ID" value="MFC7287427.1"/>
    <property type="molecule type" value="Genomic_DNA"/>
</dbReference>
<feature type="transmembrane region" description="Helical" evidence="9">
    <location>
        <begin position="32"/>
        <end position="56"/>
    </location>
</feature>
<organism evidence="11 12">
    <name type="scientific">Herminiimonas glaciei</name>
    <dbReference type="NCBI Taxonomy" id="523788"/>
    <lineage>
        <taxon>Bacteria</taxon>
        <taxon>Pseudomonadati</taxon>
        <taxon>Pseudomonadota</taxon>
        <taxon>Betaproteobacteria</taxon>
        <taxon>Burkholderiales</taxon>
        <taxon>Oxalobacteraceae</taxon>
        <taxon>Herminiimonas</taxon>
    </lineage>
</organism>
<keyword evidence="8 9" id="KW-0472">Membrane</keyword>
<comment type="caution">
    <text evidence="11">The sequence shown here is derived from an EMBL/GenBank/DDBJ whole genome shotgun (WGS) entry which is preliminary data.</text>
</comment>
<evidence type="ECO:0000259" key="10">
    <source>
        <dbReference type="SMART" id="SM00014"/>
    </source>
</evidence>
<dbReference type="Gene3D" id="1.20.144.10">
    <property type="entry name" value="Phosphatidic acid phosphatase type 2/haloperoxidase"/>
    <property type="match status" value="1"/>
</dbReference>
<dbReference type="RefSeq" id="WP_382270551.1">
    <property type="nucleotide sequence ID" value="NZ_JBHTBU010000001.1"/>
</dbReference>
<dbReference type="Proteomes" id="UP001596542">
    <property type="component" value="Unassembled WGS sequence"/>
</dbReference>
<dbReference type="SUPFAM" id="SSF48317">
    <property type="entry name" value="Acid phosphatase/Vanadium-dependent haloperoxidase"/>
    <property type="match status" value="1"/>
</dbReference>
<proteinExistence type="inferred from homology"/>
<comment type="caution">
    <text evidence="9">Lacks conserved residue(s) required for the propagation of feature annotation.</text>
</comment>
<feature type="transmembrane region" description="Helical" evidence="9">
    <location>
        <begin position="68"/>
        <end position="93"/>
    </location>
</feature>
<name>A0ABW2I8W8_9BURK</name>
<evidence type="ECO:0000256" key="6">
    <source>
        <dbReference type="ARBA" id="ARBA00022801"/>
    </source>
</evidence>
<keyword evidence="6 9" id="KW-0378">Hydrolase</keyword>
<evidence type="ECO:0000313" key="11">
    <source>
        <dbReference type="EMBL" id="MFC7287427.1"/>
    </source>
</evidence>
<evidence type="ECO:0000313" key="12">
    <source>
        <dbReference type="Proteomes" id="UP001596542"/>
    </source>
</evidence>
<feature type="domain" description="Phosphatidic acid phosphatase type 2/haloperoxidase" evidence="10">
    <location>
        <begin position="72"/>
        <end position="182"/>
    </location>
</feature>
<keyword evidence="7 9" id="KW-1133">Transmembrane helix</keyword>
<evidence type="ECO:0000256" key="9">
    <source>
        <dbReference type="HAMAP-Rule" id="MF_00161"/>
    </source>
</evidence>
<dbReference type="InterPro" id="IPR001872">
    <property type="entry name" value="Peptidase_A8"/>
</dbReference>
<dbReference type="EC" id="3.4.23.36" evidence="9"/>
<keyword evidence="4 9" id="KW-0812">Transmembrane</keyword>
<evidence type="ECO:0000256" key="5">
    <source>
        <dbReference type="ARBA" id="ARBA00022750"/>
    </source>
</evidence>
<evidence type="ECO:0000256" key="8">
    <source>
        <dbReference type="ARBA" id="ARBA00023136"/>
    </source>
</evidence>